<dbReference type="GO" id="GO:0008519">
    <property type="term" value="F:ammonium channel activity"/>
    <property type="evidence" value="ECO:0007669"/>
    <property type="project" value="TreeGrafter"/>
</dbReference>
<evidence type="ECO:0000256" key="7">
    <source>
        <dbReference type="RuleBase" id="RU000477"/>
    </source>
</evidence>
<dbReference type="InterPro" id="IPR000425">
    <property type="entry name" value="MIP"/>
</dbReference>
<evidence type="ECO:0000256" key="4">
    <source>
        <dbReference type="ARBA" id="ARBA00022692"/>
    </source>
</evidence>
<dbReference type="InterPro" id="IPR022357">
    <property type="entry name" value="MIP_CS"/>
</dbReference>
<proteinExistence type="inferred from homology"/>
<evidence type="ECO:0000256" key="8">
    <source>
        <dbReference type="SAM" id="Phobius"/>
    </source>
</evidence>
<dbReference type="InterPro" id="IPR023271">
    <property type="entry name" value="Aquaporin-like"/>
</dbReference>
<evidence type="ECO:0000256" key="3">
    <source>
        <dbReference type="ARBA" id="ARBA00022448"/>
    </source>
</evidence>
<comment type="similarity">
    <text evidence="2 7">Belongs to the MIP/aquaporin (TC 1.A.8) family.</text>
</comment>
<evidence type="ECO:0000313" key="10">
    <source>
        <dbReference type="Proteomes" id="UP000694397"/>
    </source>
</evidence>
<dbReference type="PROSITE" id="PS00221">
    <property type="entry name" value="MIP"/>
    <property type="match status" value="1"/>
</dbReference>
<dbReference type="AlphaFoldDB" id="A0A8C9S5F3"/>
<keyword evidence="10" id="KW-1185">Reference proteome</keyword>
<feature type="transmembrane region" description="Helical" evidence="8">
    <location>
        <begin position="134"/>
        <end position="152"/>
    </location>
</feature>
<protein>
    <submittedName>
        <fullName evidence="9">Uncharacterized protein</fullName>
    </submittedName>
</protein>
<dbReference type="Gene3D" id="1.20.1080.10">
    <property type="entry name" value="Glycerol uptake facilitator protein"/>
    <property type="match status" value="1"/>
</dbReference>
<name>A0A8C9S5F3_SCLFO</name>
<dbReference type="PANTHER" id="PTHR19139">
    <property type="entry name" value="AQUAPORIN TRANSPORTER"/>
    <property type="match status" value="1"/>
</dbReference>
<accession>A0A8C9S5F3</accession>
<dbReference type="GeneTree" id="ENSGT00940000176123"/>
<keyword evidence="6 8" id="KW-0472">Membrane</keyword>
<evidence type="ECO:0000313" key="9">
    <source>
        <dbReference type="Ensembl" id="ENSSFOP00015032974.2"/>
    </source>
</evidence>
<dbReference type="Pfam" id="PF00230">
    <property type="entry name" value="MIP"/>
    <property type="match status" value="1"/>
</dbReference>
<evidence type="ECO:0000256" key="2">
    <source>
        <dbReference type="ARBA" id="ARBA00006175"/>
    </source>
</evidence>
<reference evidence="9" key="2">
    <citation type="submission" date="2025-08" db="UniProtKB">
        <authorList>
            <consortium name="Ensembl"/>
        </authorList>
    </citation>
    <scope>IDENTIFICATION</scope>
</reference>
<evidence type="ECO:0000256" key="5">
    <source>
        <dbReference type="ARBA" id="ARBA00022989"/>
    </source>
</evidence>
<dbReference type="GO" id="GO:0016020">
    <property type="term" value="C:membrane"/>
    <property type="evidence" value="ECO:0007669"/>
    <property type="project" value="UniProtKB-SubCell"/>
</dbReference>
<dbReference type="GO" id="GO:0003097">
    <property type="term" value="P:renal water transport"/>
    <property type="evidence" value="ECO:0007669"/>
    <property type="project" value="TreeGrafter"/>
</dbReference>
<dbReference type="SUPFAM" id="SSF81338">
    <property type="entry name" value="Aquaporin-like"/>
    <property type="match status" value="1"/>
</dbReference>
<feature type="transmembrane region" description="Helical" evidence="8">
    <location>
        <begin position="93"/>
        <end position="114"/>
    </location>
</feature>
<keyword evidence="3 7" id="KW-0813">Transport</keyword>
<evidence type="ECO:0000256" key="1">
    <source>
        <dbReference type="ARBA" id="ARBA00004141"/>
    </source>
</evidence>
<dbReference type="Proteomes" id="UP000694397">
    <property type="component" value="Chromosome 8"/>
</dbReference>
<keyword evidence="5 8" id="KW-1133">Transmembrane helix</keyword>
<dbReference type="PANTHER" id="PTHR19139:SF161">
    <property type="entry name" value="AQUAPORIN-1"/>
    <property type="match status" value="1"/>
</dbReference>
<evidence type="ECO:0000256" key="6">
    <source>
        <dbReference type="ARBA" id="ARBA00023136"/>
    </source>
</evidence>
<dbReference type="InterPro" id="IPR034294">
    <property type="entry name" value="Aquaporin_transptr"/>
</dbReference>
<dbReference type="OrthoDB" id="3222at2759"/>
<comment type="subcellular location">
    <subcellularLocation>
        <location evidence="1">Membrane</location>
        <topology evidence="1">Multi-pass membrane protein</topology>
    </subcellularLocation>
</comment>
<sequence>MQLLSQLTAALRKAWTPSFLRDVLCEFLGTTLFLFAGLALKCSSSPLHVALGFGLSLVLVTTCLGPRASGGVHLNPAVSLALALGLRVSPWRAVLYIGVQLLGGICASATLHGISSAPLCGEGALNQVIYSSQAFAVEMFITFILALVVFATGRPESPFQQLVGGLMGSLSCFQMSYTGCEMNPSRSFGPAVMALNFKNQWVSPSILPALYSSPVVTGSKDLDRDETLASGLCKWSITTLL</sequence>
<dbReference type="GO" id="GO:0006972">
    <property type="term" value="P:hyperosmotic response"/>
    <property type="evidence" value="ECO:0007669"/>
    <property type="project" value="TreeGrafter"/>
</dbReference>
<reference evidence="9" key="3">
    <citation type="submission" date="2025-09" db="UniProtKB">
        <authorList>
            <consortium name="Ensembl"/>
        </authorList>
    </citation>
    <scope>IDENTIFICATION</scope>
</reference>
<dbReference type="PRINTS" id="PR00783">
    <property type="entry name" value="MINTRINSICP"/>
</dbReference>
<dbReference type="GO" id="GO:0015168">
    <property type="term" value="F:glycerol transmembrane transporter activity"/>
    <property type="evidence" value="ECO:0007669"/>
    <property type="project" value="TreeGrafter"/>
</dbReference>
<dbReference type="GO" id="GO:0015250">
    <property type="term" value="F:water channel activity"/>
    <property type="evidence" value="ECO:0007669"/>
    <property type="project" value="TreeGrafter"/>
</dbReference>
<dbReference type="Ensembl" id="ENSSFOT00015033338.2">
    <property type="protein sequence ID" value="ENSSFOP00015032974.2"/>
    <property type="gene ID" value="ENSSFOG00015021015.2"/>
</dbReference>
<organism evidence="9 10">
    <name type="scientific">Scleropages formosus</name>
    <name type="common">Asian bonytongue</name>
    <name type="synonym">Osteoglossum formosum</name>
    <dbReference type="NCBI Taxonomy" id="113540"/>
    <lineage>
        <taxon>Eukaryota</taxon>
        <taxon>Metazoa</taxon>
        <taxon>Chordata</taxon>
        <taxon>Craniata</taxon>
        <taxon>Vertebrata</taxon>
        <taxon>Euteleostomi</taxon>
        <taxon>Actinopterygii</taxon>
        <taxon>Neopterygii</taxon>
        <taxon>Teleostei</taxon>
        <taxon>Osteoglossocephala</taxon>
        <taxon>Osteoglossomorpha</taxon>
        <taxon>Osteoglossiformes</taxon>
        <taxon>Osteoglossidae</taxon>
        <taxon>Scleropages</taxon>
    </lineage>
</organism>
<feature type="transmembrane region" description="Helical" evidence="8">
    <location>
        <begin position="20"/>
        <end position="40"/>
    </location>
</feature>
<dbReference type="GO" id="GO:0035379">
    <property type="term" value="F:carbon dioxide transmembrane transporter activity"/>
    <property type="evidence" value="ECO:0007669"/>
    <property type="project" value="TreeGrafter"/>
</dbReference>
<keyword evidence="4 7" id="KW-0812">Transmembrane</keyword>
<reference evidence="9 10" key="1">
    <citation type="submission" date="2019-04" db="EMBL/GenBank/DDBJ databases">
        <authorList>
            <consortium name="Wellcome Sanger Institute Data Sharing"/>
        </authorList>
    </citation>
    <scope>NUCLEOTIDE SEQUENCE [LARGE SCALE GENOMIC DNA]</scope>
</reference>
<feature type="transmembrane region" description="Helical" evidence="8">
    <location>
        <begin position="46"/>
        <end position="65"/>
    </location>
</feature>